<feature type="domain" description="Glycoside hydrolase 35 catalytic" evidence="6">
    <location>
        <begin position="262"/>
        <end position="395"/>
    </location>
</feature>
<dbReference type="InterPro" id="IPR031330">
    <property type="entry name" value="Gly_Hdrlase_35_cat"/>
</dbReference>
<dbReference type="Gene3D" id="2.102.20.10">
    <property type="entry name" value="Beta-galactosidase, domain 2"/>
    <property type="match status" value="1"/>
</dbReference>
<evidence type="ECO:0000256" key="3">
    <source>
        <dbReference type="ARBA" id="ARBA00023295"/>
    </source>
</evidence>
<proteinExistence type="inferred from homology"/>
<evidence type="ECO:0000256" key="4">
    <source>
        <dbReference type="RuleBase" id="RU000675"/>
    </source>
</evidence>
<dbReference type="InterPro" id="IPR001944">
    <property type="entry name" value="Glycoside_Hdrlase_35"/>
</dbReference>
<keyword evidence="2 4" id="KW-0378">Hydrolase</keyword>
<dbReference type="Gene3D" id="3.20.20.80">
    <property type="entry name" value="Glycosidases"/>
    <property type="match status" value="1"/>
</dbReference>
<feature type="domain" description="Glycoside hydrolase 35 catalytic" evidence="6">
    <location>
        <begin position="43"/>
        <end position="192"/>
    </location>
</feature>
<dbReference type="EMBL" id="QJKD01000008">
    <property type="protein sequence ID" value="PXX52011.1"/>
    <property type="molecule type" value="Genomic_DNA"/>
</dbReference>
<name>A0A2V3Y1N4_9FIRM</name>
<comment type="caution">
    <text evidence="8">The sequence shown here is derived from an EMBL/GenBank/DDBJ whole genome shotgun (WGS) entry which is preliminary data.</text>
</comment>
<dbReference type="Pfam" id="PF10435">
    <property type="entry name" value="BetaGal_dom2"/>
    <property type="match status" value="1"/>
</dbReference>
<protein>
    <recommendedName>
        <fullName evidence="4">Beta-galactosidase</fullName>
        <ecNumber evidence="4">3.2.1.23</ecNumber>
    </recommendedName>
</protein>
<evidence type="ECO:0000259" key="7">
    <source>
        <dbReference type="Pfam" id="PF10435"/>
    </source>
</evidence>
<reference evidence="8 9" key="1">
    <citation type="submission" date="2018-05" db="EMBL/GenBank/DDBJ databases">
        <title>Genomic Encyclopedia of Type Strains, Phase IV (KMG-IV): sequencing the most valuable type-strain genomes for metagenomic binning, comparative biology and taxonomic classification.</title>
        <authorList>
            <person name="Goeker M."/>
        </authorList>
    </citation>
    <scope>NUCLEOTIDE SEQUENCE [LARGE SCALE GENOMIC DNA]</scope>
    <source>
        <strain evidence="8 9">DSM 24995</strain>
    </source>
</reference>
<keyword evidence="3 4" id="KW-0326">Glycosidase</keyword>
<dbReference type="InterPro" id="IPR037110">
    <property type="entry name" value="Betagal_dom2_sf"/>
</dbReference>
<feature type="domain" description="Beta-galactosidase" evidence="7">
    <location>
        <begin position="431"/>
        <end position="578"/>
    </location>
</feature>
<comment type="similarity">
    <text evidence="1 5">Belongs to the glycosyl hydrolase 35 family.</text>
</comment>
<sequence length="778" mass="88918">MENKMNNYLNIKDCVKKNIFPLSEKFYGKDPVGNEIGFTNYYMTMNGNPYFGISGECHYSRIHESEWEDTILKMKMGGINIIATYCFWNHHEEEEGVFRFDGCRNIRAFIQLCQKHGMYVIVRIGPFDHGEVRNGGLPDWLYGKPFDVRSINDGFIFYTKRLYKNFAEQFQGLYFKDGGPIIGAQIENEYMHSGAPWEMTTGVTNEWVPGGSDGNAYMLKLKELAIGEGIVTPFYTCTGWGGAAAPTDEMLPLWGGYAFWPWIFYNYRGEHPLTPEYIYREYHNNDVPATYNFEPAYEPESLPYSCCEMGGGMTCYYQYRFQLPYESVDAMANIKLAGGCNFLGYYMYRGGTNPKGVRNTYLNECQCPKLSYDYQAAIGEYGQTRPSYYRLRALHMLTKNFPNEFCKTVTILPEGSQEIQPSDVDTLRYAVRTDGTSGFLFINNYQDHTECKEKQNTNIALDTQKGEVLFKDISISAGEEVILPFNFNMAGYELRYAKAQLLSVITEKDSTTYFFFMPEGMMPEFVWNGENITSVNGKTLKSPEIRVKPVATQASVTTLDGIHGKVKVILLTRAQSLMYSEIEWQQEKVVLLCDTAITYDGDNLRLETPAIENNEVMLYIYPNHSITELQGAIMNTVVDDIFTGVKIRWEDRQCRSIELPFQNVGVGKYTVNIPKEFHDCRELLLQIKYQGDIGQAFVNSEMISDNFCNGDIWEIGLKKHWDLVMNAPVTIVVTPLKKGSSVNVSSTMAGRLEENNEQIESVDRIHIKPVYQASIKLK</sequence>
<dbReference type="Proteomes" id="UP000248057">
    <property type="component" value="Unassembled WGS sequence"/>
</dbReference>
<evidence type="ECO:0000259" key="6">
    <source>
        <dbReference type="Pfam" id="PF01301"/>
    </source>
</evidence>
<accession>A0A2V3Y1N4</accession>
<dbReference type="GO" id="GO:0004565">
    <property type="term" value="F:beta-galactosidase activity"/>
    <property type="evidence" value="ECO:0007669"/>
    <property type="project" value="UniProtKB-EC"/>
</dbReference>
<dbReference type="AlphaFoldDB" id="A0A2V3Y1N4"/>
<dbReference type="PROSITE" id="PS01182">
    <property type="entry name" value="GLYCOSYL_HYDROL_F35"/>
    <property type="match status" value="1"/>
</dbReference>
<dbReference type="InterPro" id="IPR018954">
    <property type="entry name" value="Betagal_dom2"/>
</dbReference>
<dbReference type="SUPFAM" id="SSF51445">
    <property type="entry name" value="(Trans)glycosidases"/>
    <property type="match status" value="1"/>
</dbReference>
<gene>
    <name evidence="8" type="ORF">DFR60_10896</name>
</gene>
<evidence type="ECO:0000256" key="2">
    <source>
        <dbReference type="ARBA" id="ARBA00022801"/>
    </source>
</evidence>
<comment type="catalytic activity">
    <reaction evidence="4">
        <text>Hydrolysis of terminal non-reducing beta-D-galactose residues in beta-D-galactosides.</text>
        <dbReference type="EC" id="3.2.1.23"/>
    </reaction>
</comment>
<dbReference type="PANTHER" id="PTHR23421">
    <property type="entry name" value="BETA-GALACTOSIDASE RELATED"/>
    <property type="match status" value="1"/>
</dbReference>
<evidence type="ECO:0000256" key="5">
    <source>
        <dbReference type="RuleBase" id="RU003679"/>
    </source>
</evidence>
<organism evidence="8 9">
    <name type="scientific">Hungatella effluvii</name>
    <dbReference type="NCBI Taxonomy" id="1096246"/>
    <lineage>
        <taxon>Bacteria</taxon>
        <taxon>Bacillati</taxon>
        <taxon>Bacillota</taxon>
        <taxon>Clostridia</taxon>
        <taxon>Lachnospirales</taxon>
        <taxon>Lachnospiraceae</taxon>
        <taxon>Hungatella</taxon>
    </lineage>
</organism>
<dbReference type="InterPro" id="IPR019801">
    <property type="entry name" value="Glyco_hydro_35_CS"/>
</dbReference>
<dbReference type="GO" id="GO:0005975">
    <property type="term" value="P:carbohydrate metabolic process"/>
    <property type="evidence" value="ECO:0007669"/>
    <property type="project" value="InterPro"/>
</dbReference>
<dbReference type="Pfam" id="PF01301">
    <property type="entry name" value="Glyco_hydro_35"/>
    <property type="match status" value="2"/>
</dbReference>
<dbReference type="PRINTS" id="PR00742">
    <property type="entry name" value="GLHYDRLASE35"/>
</dbReference>
<evidence type="ECO:0000256" key="1">
    <source>
        <dbReference type="ARBA" id="ARBA00009809"/>
    </source>
</evidence>
<dbReference type="EC" id="3.2.1.23" evidence="4"/>
<evidence type="ECO:0000313" key="9">
    <source>
        <dbReference type="Proteomes" id="UP000248057"/>
    </source>
</evidence>
<evidence type="ECO:0000313" key="8">
    <source>
        <dbReference type="EMBL" id="PXX52011.1"/>
    </source>
</evidence>
<dbReference type="InterPro" id="IPR017853">
    <property type="entry name" value="GH"/>
</dbReference>
<keyword evidence="9" id="KW-1185">Reference proteome</keyword>